<comment type="catalytic activity">
    <reaction evidence="4">
        <text>an aldehyde + NAD(+) + H2O = a carboxylate + NADH + 2 H(+)</text>
        <dbReference type="Rhea" id="RHEA:16185"/>
        <dbReference type="ChEBI" id="CHEBI:15377"/>
        <dbReference type="ChEBI" id="CHEBI:15378"/>
        <dbReference type="ChEBI" id="CHEBI:17478"/>
        <dbReference type="ChEBI" id="CHEBI:29067"/>
        <dbReference type="ChEBI" id="CHEBI:57540"/>
        <dbReference type="ChEBI" id="CHEBI:57945"/>
        <dbReference type="EC" id="1.2.1.3"/>
    </reaction>
</comment>
<accession>A0A4V1RY51</accession>
<dbReference type="GO" id="GO:0004029">
    <property type="term" value="F:aldehyde dehydrogenase (NAD+) activity"/>
    <property type="evidence" value="ECO:0007669"/>
    <property type="project" value="UniProtKB-EC"/>
</dbReference>
<evidence type="ECO:0000259" key="7">
    <source>
        <dbReference type="Pfam" id="PF00171"/>
    </source>
</evidence>
<evidence type="ECO:0000256" key="6">
    <source>
        <dbReference type="RuleBase" id="RU003345"/>
    </source>
</evidence>
<dbReference type="Pfam" id="PF00171">
    <property type="entry name" value="Aldedh"/>
    <property type="match status" value="1"/>
</dbReference>
<evidence type="ECO:0000256" key="2">
    <source>
        <dbReference type="ARBA" id="ARBA00023002"/>
    </source>
</evidence>
<dbReference type="InterPro" id="IPR029510">
    <property type="entry name" value="Ald_DH_CS_GLU"/>
</dbReference>
<dbReference type="PROSITE" id="PS00687">
    <property type="entry name" value="ALDEHYDE_DEHYDR_GLU"/>
    <property type="match status" value="1"/>
</dbReference>
<evidence type="ECO:0000313" key="8">
    <source>
        <dbReference type="EMBL" id="RYC80386.1"/>
    </source>
</evidence>
<dbReference type="FunFam" id="3.40.605.10:FF:000007">
    <property type="entry name" value="NAD/NADP-dependent betaine aldehyde dehydrogenase"/>
    <property type="match status" value="1"/>
</dbReference>
<dbReference type="InterPro" id="IPR016163">
    <property type="entry name" value="Ald_DH_C"/>
</dbReference>
<sequence length="298" mass="31558">MSSQLLYTSDSLYYDGAVQSPAGDSRFQSINPASASVLADYIEASTHDCDAAVSSAMQAFPIWSQTPVLDRSRVLLRVAQILRQRNDELAMMETRDTGKAFSETSTVDIAGGADVFEFYGNLIGGGDLNGESIPVDETSRVEMNKEPLGVCLGIGAWNYPMQIALWKAAPCLAAGNTMVYKPSEYTPAHGTVLAAILTETGCPPGTFNVVQGKGSVGAYLASHPLISKVSFTGQVSTGQMVASSAVQGMKYVTMELGGKSPLIVLPDCDVEDAVNGAMMANYFASGQICTMELVSLFL</sequence>
<dbReference type="AlphaFoldDB" id="A0A4V1RY51"/>
<dbReference type="InterPro" id="IPR016162">
    <property type="entry name" value="Ald_DH_N"/>
</dbReference>
<evidence type="ECO:0000256" key="4">
    <source>
        <dbReference type="ARBA" id="ARBA00049194"/>
    </source>
</evidence>
<comment type="similarity">
    <text evidence="1 6">Belongs to the aldehyde dehydrogenase family.</text>
</comment>
<name>A0A4V1RY51_FUSOX</name>
<evidence type="ECO:0000256" key="5">
    <source>
        <dbReference type="PROSITE-ProRule" id="PRU10007"/>
    </source>
</evidence>
<dbReference type="InterPro" id="IPR015590">
    <property type="entry name" value="Aldehyde_DH_dom"/>
</dbReference>
<evidence type="ECO:0000256" key="1">
    <source>
        <dbReference type="ARBA" id="ARBA00009986"/>
    </source>
</evidence>
<dbReference type="Gene3D" id="3.40.605.10">
    <property type="entry name" value="Aldehyde Dehydrogenase, Chain A, domain 1"/>
    <property type="match status" value="1"/>
</dbReference>
<organism evidence="8 9">
    <name type="scientific">Fusarium oxysporum f. sp. narcissi</name>
    <dbReference type="NCBI Taxonomy" id="451672"/>
    <lineage>
        <taxon>Eukaryota</taxon>
        <taxon>Fungi</taxon>
        <taxon>Dikarya</taxon>
        <taxon>Ascomycota</taxon>
        <taxon>Pezizomycotina</taxon>
        <taxon>Sordariomycetes</taxon>
        <taxon>Hypocreomycetidae</taxon>
        <taxon>Hypocreales</taxon>
        <taxon>Nectriaceae</taxon>
        <taxon>Fusarium</taxon>
        <taxon>Fusarium oxysporum species complex</taxon>
    </lineage>
</organism>
<dbReference type="Gene3D" id="3.40.309.10">
    <property type="entry name" value="Aldehyde Dehydrogenase, Chain A, domain 2"/>
    <property type="match status" value="1"/>
</dbReference>
<dbReference type="EC" id="1.2.1.3" evidence="3"/>
<evidence type="ECO:0000313" key="9">
    <source>
        <dbReference type="Proteomes" id="UP000290540"/>
    </source>
</evidence>
<feature type="active site" evidence="5">
    <location>
        <position position="255"/>
    </location>
</feature>
<protein>
    <recommendedName>
        <fullName evidence="3">aldehyde dehydrogenase (NAD(+))</fullName>
        <ecNumber evidence="3">1.2.1.3</ecNumber>
    </recommendedName>
</protein>
<dbReference type="SUPFAM" id="SSF53720">
    <property type="entry name" value="ALDH-like"/>
    <property type="match status" value="1"/>
</dbReference>
<gene>
    <name evidence="8" type="ORF">BFJ63_vAg16730</name>
</gene>
<evidence type="ECO:0000256" key="3">
    <source>
        <dbReference type="ARBA" id="ARBA00024226"/>
    </source>
</evidence>
<proteinExistence type="inferred from homology"/>
<feature type="domain" description="Aldehyde dehydrogenase" evidence="7">
    <location>
        <begin position="25"/>
        <end position="290"/>
    </location>
</feature>
<dbReference type="InterPro" id="IPR016161">
    <property type="entry name" value="Ald_DH/histidinol_DH"/>
</dbReference>
<keyword evidence="2 6" id="KW-0560">Oxidoreductase</keyword>
<dbReference type="Proteomes" id="UP000290540">
    <property type="component" value="Unassembled WGS sequence"/>
</dbReference>
<comment type="caution">
    <text evidence="8">The sequence shown here is derived from an EMBL/GenBank/DDBJ whole genome shotgun (WGS) entry which is preliminary data.</text>
</comment>
<reference evidence="8 9" key="1">
    <citation type="submission" date="2016-12" db="EMBL/GenBank/DDBJ databases">
        <title>Draft genome sequence of Fusarium oxysporum causing rot on Narcissus.</title>
        <authorList>
            <person name="Armitage A.D."/>
            <person name="Taylor A."/>
            <person name="Clarkson J.P."/>
            <person name="Harrison R.J."/>
            <person name="Jackson A.C."/>
        </authorList>
    </citation>
    <scope>NUCLEOTIDE SEQUENCE [LARGE SCALE GENOMIC DNA]</scope>
    <source>
        <strain evidence="8 9">N139</strain>
    </source>
</reference>
<dbReference type="PANTHER" id="PTHR11699">
    <property type="entry name" value="ALDEHYDE DEHYDROGENASE-RELATED"/>
    <property type="match status" value="1"/>
</dbReference>
<dbReference type="EMBL" id="MQTW01000381">
    <property type="protein sequence ID" value="RYC80386.1"/>
    <property type="molecule type" value="Genomic_DNA"/>
</dbReference>